<keyword evidence="1" id="KW-0966">Cell projection</keyword>
<dbReference type="OrthoDB" id="406368at2759"/>
<comment type="caution">
    <text evidence="1">The sequence shown here is derived from an EMBL/GenBank/DDBJ whole genome shotgun (WGS) entry which is preliminary data.</text>
</comment>
<accession>A0A0M0J906</accession>
<dbReference type="PANTHER" id="PTHR40429:SF1">
    <property type="entry name" value="FLAGELLAR ASSOCIATED PROTEIN"/>
    <property type="match status" value="1"/>
</dbReference>
<dbReference type="Proteomes" id="UP000037460">
    <property type="component" value="Unassembled WGS sequence"/>
</dbReference>
<keyword evidence="2" id="KW-1185">Reference proteome</keyword>
<dbReference type="EMBL" id="JWZX01003246">
    <property type="protein sequence ID" value="KOO22842.1"/>
    <property type="molecule type" value="Genomic_DNA"/>
</dbReference>
<evidence type="ECO:0000313" key="2">
    <source>
        <dbReference type="Proteomes" id="UP000037460"/>
    </source>
</evidence>
<keyword evidence="1" id="KW-0282">Flagellum</keyword>
<name>A0A0M0J906_9EUKA</name>
<gene>
    <name evidence="1" type="ORF">Ctob_004475</name>
</gene>
<proteinExistence type="predicted"/>
<protein>
    <submittedName>
        <fullName evidence="1">Flagellar associated protein</fullName>
    </submittedName>
</protein>
<evidence type="ECO:0000313" key="1">
    <source>
        <dbReference type="EMBL" id="KOO22842.1"/>
    </source>
</evidence>
<sequence length="176" mass="18820">MGSSTRDGVQTVYISEDHSNSMLAGRSTKTVPFYSSPTAVGKQLSSVKSTEPTWVFGKNKRFQDPELNAKAKIPAPGAHGERVRTGMGPQLLSAFPSAPLPGFGTSTRDHAAKLFMSPAHEKTKSYGKGSPGPALYLPPIAKRSAPSYGFGSCDRFYTRKMALRIGNTPGAAHYNV</sequence>
<dbReference type="AlphaFoldDB" id="A0A0M0J906"/>
<dbReference type="PANTHER" id="PTHR40429">
    <property type="entry name" value="FLAGELLAR ASSOCIATED PROTEIN"/>
    <property type="match status" value="1"/>
</dbReference>
<reference evidence="2" key="1">
    <citation type="journal article" date="2015" name="PLoS Genet.">
        <title>Genome Sequence and Transcriptome Analyses of Chrysochromulina tobin: Metabolic Tools for Enhanced Algal Fitness in the Prominent Order Prymnesiales (Haptophyceae).</title>
        <authorList>
            <person name="Hovde B.T."/>
            <person name="Deodato C.R."/>
            <person name="Hunsperger H.M."/>
            <person name="Ryken S.A."/>
            <person name="Yost W."/>
            <person name="Jha R.K."/>
            <person name="Patterson J."/>
            <person name="Monnat R.J. Jr."/>
            <person name="Barlow S.B."/>
            <person name="Starkenburg S.R."/>
            <person name="Cattolico R.A."/>
        </authorList>
    </citation>
    <scope>NUCLEOTIDE SEQUENCE</scope>
    <source>
        <strain evidence="2">CCMP291</strain>
    </source>
</reference>
<organism evidence="1 2">
    <name type="scientific">Chrysochromulina tobinii</name>
    <dbReference type="NCBI Taxonomy" id="1460289"/>
    <lineage>
        <taxon>Eukaryota</taxon>
        <taxon>Haptista</taxon>
        <taxon>Haptophyta</taxon>
        <taxon>Prymnesiophyceae</taxon>
        <taxon>Prymnesiales</taxon>
        <taxon>Chrysochromulinaceae</taxon>
        <taxon>Chrysochromulina</taxon>
    </lineage>
</organism>
<keyword evidence="1" id="KW-0969">Cilium</keyword>